<accession>A0A076EV14</accession>
<evidence type="ECO:0000313" key="3">
    <source>
        <dbReference type="EMBL" id="AII09158.1"/>
    </source>
</evidence>
<dbReference type="InterPro" id="IPR036628">
    <property type="entry name" value="Clp_N_dom_sf"/>
</dbReference>
<dbReference type="AlphaFoldDB" id="A0A076EV14"/>
<dbReference type="GO" id="GO:0006508">
    <property type="term" value="P:proteolysis"/>
    <property type="evidence" value="ECO:0007669"/>
    <property type="project" value="UniProtKB-KW"/>
</dbReference>
<dbReference type="PROSITE" id="PS51903">
    <property type="entry name" value="CLP_R"/>
    <property type="match status" value="1"/>
</dbReference>
<keyword evidence="3" id="KW-0547">Nucleotide-binding</keyword>
<proteinExistence type="predicted"/>
<dbReference type="InterPro" id="IPR004176">
    <property type="entry name" value="Clp_R_N"/>
</dbReference>
<dbReference type="Proteomes" id="UP000028488">
    <property type="component" value="Chromosome"/>
</dbReference>
<keyword evidence="1" id="KW-0677">Repeat</keyword>
<evidence type="ECO:0000256" key="1">
    <source>
        <dbReference type="PROSITE-ProRule" id="PRU01251"/>
    </source>
</evidence>
<reference evidence="3 4" key="1">
    <citation type="submission" date="2014-07" db="EMBL/GenBank/DDBJ databases">
        <title>Genome Sequence of Rhodococcus opacus Strain R7, a Biodegrader of Mono- and Polycyclic Aromatic Hydrocarbons.</title>
        <authorList>
            <person name="Di Gennaro P."/>
            <person name="Zampolli J."/>
            <person name="Presti I."/>
            <person name="Cappelletti M."/>
            <person name="D'Ursi P."/>
            <person name="Orro A."/>
            <person name="Mezzelani A."/>
            <person name="Milanesi L."/>
        </authorList>
    </citation>
    <scope>NUCLEOTIDE SEQUENCE [LARGE SCALE GENOMIC DNA]</scope>
    <source>
        <strain evidence="3 4">R7</strain>
    </source>
</reference>
<sequence>MFERFSTDARAVVIGAQQEARALKSPQIGPEHLVLALLSVETEPVHGILADAGIEEEKSRSTVATRGTALSDADAEALESIGIDLDAVRQSLEQNFGKGVLDPEEPSEKRGWFGRKSGHIGFTRDAKKAIELSLREALARKDDHIGAEHIFLGVLRVADGTTREILEVQVGVGELRRRVHAALDDRAA</sequence>
<dbReference type="SUPFAM" id="SSF81923">
    <property type="entry name" value="Double Clp-N motif"/>
    <property type="match status" value="2"/>
</dbReference>
<keyword evidence="3" id="KW-0645">Protease</keyword>
<evidence type="ECO:0000313" key="4">
    <source>
        <dbReference type="Proteomes" id="UP000028488"/>
    </source>
</evidence>
<name>A0A076EV14_RHOOP</name>
<dbReference type="EMBL" id="CP008947">
    <property type="protein sequence ID" value="AII09158.1"/>
    <property type="molecule type" value="Genomic_DNA"/>
</dbReference>
<evidence type="ECO:0000259" key="2">
    <source>
        <dbReference type="PROSITE" id="PS51903"/>
    </source>
</evidence>
<keyword evidence="3" id="KW-0378">Hydrolase</keyword>
<organism evidence="3 4">
    <name type="scientific">Rhodococcus opacus</name>
    <name type="common">Nocardia opaca</name>
    <dbReference type="NCBI Taxonomy" id="37919"/>
    <lineage>
        <taxon>Bacteria</taxon>
        <taxon>Bacillati</taxon>
        <taxon>Actinomycetota</taxon>
        <taxon>Actinomycetes</taxon>
        <taxon>Mycobacteriales</taxon>
        <taxon>Nocardiaceae</taxon>
        <taxon>Rhodococcus</taxon>
    </lineage>
</organism>
<dbReference type="eggNOG" id="COG0542">
    <property type="taxonomic scope" value="Bacteria"/>
</dbReference>
<dbReference type="Pfam" id="PF02861">
    <property type="entry name" value="Clp_N"/>
    <property type="match status" value="2"/>
</dbReference>
<dbReference type="Gene3D" id="1.10.1780.10">
    <property type="entry name" value="Clp, N-terminal domain"/>
    <property type="match status" value="2"/>
</dbReference>
<protein>
    <submittedName>
        <fullName evidence="3">Clp protease ATP-binding protein</fullName>
    </submittedName>
</protein>
<gene>
    <name evidence="3" type="ORF">EP51_32800</name>
</gene>
<keyword evidence="3" id="KW-0067">ATP-binding</keyword>
<dbReference type="GO" id="GO:0005524">
    <property type="term" value="F:ATP binding"/>
    <property type="evidence" value="ECO:0007669"/>
    <property type="project" value="UniProtKB-KW"/>
</dbReference>
<feature type="domain" description="Clp R" evidence="2">
    <location>
        <begin position="2"/>
        <end position="188"/>
    </location>
</feature>
<dbReference type="GO" id="GO:0008233">
    <property type="term" value="F:peptidase activity"/>
    <property type="evidence" value="ECO:0007669"/>
    <property type="project" value="UniProtKB-KW"/>
</dbReference>
<dbReference type="RefSeq" id="WP_037233423.1">
    <property type="nucleotide sequence ID" value="NZ_CP008947.1"/>
</dbReference>